<dbReference type="EMBL" id="CAJOBA010045778">
    <property type="protein sequence ID" value="CAF4181296.1"/>
    <property type="molecule type" value="Genomic_DNA"/>
</dbReference>
<dbReference type="Proteomes" id="UP000682733">
    <property type="component" value="Unassembled WGS sequence"/>
</dbReference>
<gene>
    <name evidence="10" type="ORF">OVA965_LOCUS31725</name>
    <name evidence="11" type="ORF">TMI583_LOCUS32563</name>
</gene>
<dbReference type="PROSITE" id="PS50920">
    <property type="entry name" value="SOLCAR"/>
    <property type="match status" value="1"/>
</dbReference>
<evidence type="ECO:0000256" key="9">
    <source>
        <dbReference type="RuleBase" id="RU000488"/>
    </source>
</evidence>
<accession>A0A8S2F3M4</accession>
<dbReference type="PANTHER" id="PTHR45618">
    <property type="entry name" value="MITOCHONDRIAL DICARBOXYLATE CARRIER-RELATED"/>
    <property type="match status" value="1"/>
</dbReference>
<evidence type="ECO:0000256" key="2">
    <source>
        <dbReference type="ARBA" id="ARBA00006375"/>
    </source>
</evidence>
<dbReference type="SUPFAM" id="SSF103506">
    <property type="entry name" value="Mitochondrial carrier"/>
    <property type="match status" value="1"/>
</dbReference>
<dbReference type="Pfam" id="PF00153">
    <property type="entry name" value="Mito_carr"/>
    <property type="match status" value="1"/>
</dbReference>
<keyword evidence="5" id="KW-0677">Repeat</keyword>
<reference evidence="10" key="1">
    <citation type="submission" date="2021-02" db="EMBL/GenBank/DDBJ databases">
        <authorList>
            <person name="Nowell W R."/>
        </authorList>
    </citation>
    <scope>NUCLEOTIDE SEQUENCE</scope>
</reference>
<name>A0A8S2F3M4_9BILA</name>
<feature type="repeat" description="Solcar" evidence="8">
    <location>
        <begin position="36"/>
        <end position="118"/>
    </location>
</feature>
<comment type="subcellular location">
    <subcellularLocation>
        <location evidence="1">Membrane</location>
        <topology evidence="1">Multi-pass membrane protein</topology>
    </subcellularLocation>
</comment>
<protein>
    <submittedName>
        <fullName evidence="10">Uncharacterized protein</fullName>
    </submittedName>
</protein>
<keyword evidence="4 8" id="KW-0812">Transmembrane</keyword>
<dbReference type="Proteomes" id="UP000677228">
    <property type="component" value="Unassembled WGS sequence"/>
</dbReference>
<evidence type="ECO:0000256" key="1">
    <source>
        <dbReference type="ARBA" id="ARBA00004141"/>
    </source>
</evidence>
<evidence type="ECO:0000313" key="11">
    <source>
        <dbReference type="EMBL" id="CAF4181296.1"/>
    </source>
</evidence>
<evidence type="ECO:0000256" key="4">
    <source>
        <dbReference type="ARBA" id="ARBA00022692"/>
    </source>
</evidence>
<keyword evidence="7 8" id="KW-0472">Membrane</keyword>
<dbReference type="GO" id="GO:0016020">
    <property type="term" value="C:membrane"/>
    <property type="evidence" value="ECO:0007669"/>
    <property type="project" value="UniProtKB-SubCell"/>
</dbReference>
<organism evidence="10 12">
    <name type="scientific">Didymodactylos carnosus</name>
    <dbReference type="NCBI Taxonomy" id="1234261"/>
    <lineage>
        <taxon>Eukaryota</taxon>
        <taxon>Metazoa</taxon>
        <taxon>Spiralia</taxon>
        <taxon>Gnathifera</taxon>
        <taxon>Rotifera</taxon>
        <taxon>Eurotatoria</taxon>
        <taxon>Bdelloidea</taxon>
        <taxon>Philodinida</taxon>
        <taxon>Philodinidae</taxon>
        <taxon>Didymodactylos</taxon>
    </lineage>
</organism>
<dbReference type="InterPro" id="IPR023395">
    <property type="entry name" value="MCP_dom_sf"/>
</dbReference>
<proteinExistence type="inferred from homology"/>
<evidence type="ECO:0000313" key="12">
    <source>
        <dbReference type="Proteomes" id="UP000677228"/>
    </source>
</evidence>
<comment type="similarity">
    <text evidence="2 9">Belongs to the mitochondrial carrier (TC 2.A.29) family.</text>
</comment>
<evidence type="ECO:0000256" key="8">
    <source>
        <dbReference type="PROSITE-ProRule" id="PRU00282"/>
    </source>
</evidence>
<evidence type="ECO:0000256" key="7">
    <source>
        <dbReference type="ARBA" id="ARBA00023136"/>
    </source>
</evidence>
<evidence type="ECO:0000256" key="5">
    <source>
        <dbReference type="ARBA" id="ARBA00022737"/>
    </source>
</evidence>
<feature type="non-terminal residue" evidence="10">
    <location>
        <position position="1"/>
    </location>
</feature>
<evidence type="ECO:0000256" key="3">
    <source>
        <dbReference type="ARBA" id="ARBA00022448"/>
    </source>
</evidence>
<keyword evidence="6" id="KW-1133">Transmembrane helix</keyword>
<sequence>VGTTPAVVRTAVLTASQCVTYDHAKRLWTNITGWEDGIKIHLGASLTTGLITTTVTAPLDMIKTNMFAMGDLGVVECTEQLMHKEGFRGLLRGWSAQYVRLGPQTVVIFVVMEQLRKFSGLASL</sequence>
<dbReference type="Gene3D" id="1.50.40.10">
    <property type="entry name" value="Mitochondrial carrier domain"/>
    <property type="match status" value="1"/>
</dbReference>
<dbReference type="EMBL" id="CAJNOK010024104">
    <property type="protein sequence ID" value="CAF1372192.1"/>
    <property type="molecule type" value="Genomic_DNA"/>
</dbReference>
<comment type="caution">
    <text evidence="10">The sequence shown here is derived from an EMBL/GenBank/DDBJ whole genome shotgun (WGS) entry which is preliminary data.</text>
</comment>
<dbReference type="InterPro" id="IPR050391">
    <property type="entry name" value="Mito_Metabolite_Transporter"/>
</dbReference>
<dbReference type="InterPro" id="IPR018108">
    <property type="entry name" value="MCP_transmembrane"/>
</dbReference>
<evidence type="ECO:0000256" key="6">
    <source>
        <dbReference type="ARBA" id="ARBA00022989"/>
    </source>
</evidence>
<dbReference type="AlphaFoldDB" id="A0A8S2F3M4"/>
<keyword evidence="3 9" id="KW-0813">Transport</keyword>
<evidence type="ECO:0000313" key="10">
    <source>
        <dbReference type="EMBL" id="CAF1372192.1"/>
    </source>
</evidence>